<dbReference type="InterPro" id="IPR038770">
    <property type="entry name" value="Na+/solute_symporter_sf"/>
</dbReference>
<feature type="transmembrane region" description="Helical" evidence="5">
    <location>
        <begin position="191"/>
        <end position="209"/>
    </location>
</feature>
<dbReference type="Gene3D" id="1.20.1530.20">
    <property type="match status" value="1"/>
</dbReference>
<gene>
    <name evidence="6" type="ORF">LSG31_11710</name>
</gene>
<feature type="transmembrane region" description="Helical" evidence="5">
    <location>
        <begin position="156"/>
        <end position="179"/>
    </location>
</feature>
<reference evidence="6" key="1">
    <citation type="submission" date="2021-12" db="EMBL/GenBank/DDBJ databases">
        <title>Alicyclobacillaceae gen. nov., sp. nov., isolated from chalcocite enrichment system.</title>
        <authorList>
            <person name="Jiang Z."/>
        </authorList>
    </citation>
    <scope>NUCLEOTIDE SEQUENCE</scope>
    <source>
        <strain evidence="6">MYW30-H2</strain>
    </source>
</reference>
<evidence type="ECO:0000256" key="2">
    <source>
        <dbReference type="ARBA" id="ARBA00022692"/>
    </source>
</evidence>
<evidence type="ECO:0000256" key="1">
    <source>
        <dbReference type="ARBA" id="ARBA00004141"/>
    </source>
</evidence>
<keyword evidence="4 5" id="KW-0472">Membrane</keyword>
<accession>A0ABY4CGV3</accession>
<feature type="transmembrane region" description="Helical" evidence="5">
    <location>
        <begin position="96"/>
        <end position="115"/>
    </location>
</feature>
<protein>
    <submittedName>
        <fullName evidence="6">Bile acid:sodium symporter family protein</fullName>
    </submittedName>
</protein>
<comment type="subcellular location">
    <subcellularLocation>
        <location evidence="1">Membrane</location>
        <topology evidence="1">Multi-pass membrane protein</topology>
    </subcellularLocation>
</comment>
<proteinExistence type="predicted"/>
<name>A0ABY4CGV3_9BACL</name>
<dbReference type="Proteomes" id="UP000830167">
    <property type="component" value="Chromosome"/>
</dbReference>
<dbReference type="PANTHER" id="PTHR10361">
    <property type="entry name" value="SODIUM-BILE ACID COTRANSPORTER"/>
    <property type="match status" value="1"/>
</dbReference>
<feature type="transmembrane region" description="Helical" evidence="5">
    <location>
        <begin position="256"/>
        <end position="274"/>
    </location>
</feature>
<feature type="transmembrane region" description="Helical" evidence="5">
    <location>
        <begin position="221"/>
        <end position="244"/>
    </location>
</feature>
<feature type="transmembrane region" description="Helical" evidence="5">
    <location>
        <begin position="286"/>
        <end position="306"/>
    </location>
</feature>
<keyword evidence="3 5" id="KW-1133">Transmembrane helix</keyword>
<feature type="transmembrane region" description="Helical" evidence="5">
    <location>
        <begin position="72"/>
        <end position="90"/>
    </location>
</feature>
<keyword evidence="7" id="KW-1185">Reference proteome</keyword>
<dbReference type="RefSeq" id="WP_347435297.1">
    <property type="nucleotide sequence ID" value="NZ_CP089291.1"/>
</dbReference>
<organism evidence="6 7">
    <name type="scientific">Fodinisporobacter ferrooxydans</name>
    <dbReference type="NCBI Taxonomy" id="2901836"/>
    <lineage>
        <taxon>Bacteria</taxon>
        <taxon>Bacillati</taxon>
        <taxon>Bacillota</taxon>
        <taxon>Bacilli</taxon>
        <taxon>Bacillales</taxon>
        <taxon>Alicyclobacillaceae</taxon>
        <taxon>Fodinisporobacter</taxon>
    </lineage>
</organism>
<feature type="transmembrane region" description="Helical" evidence="5">
    <location>
        <begin position="7"/>
        <end position="26"/>
    </location>
</feature>
<dbReference type="InterPro" id="IPR004710">
    <property type="entry name" value="Bilac:Na_transpt"/>
</dbReference>
<keyword evidence="2 5" id="KW-0812">Transmembrane</keyword>
<dbReference type="EMBL" id="CP089291">
    <property type="protein sequence ID" value="UOF88621.1"/>
    <property type="molecule type" value="Genomic_DNA"/>
</dbReference>
<evidence type="ECO:0000256" key="5">
    <source>
        <dbReference type="SAM" id="Phobius"/>
    </source>
</evidence>
<evidence type="ECO:0000256" key="4">
    <source>
        <dbReference type="ARBA" id="ARBA00023136"/>
    </source>
</evidence>
<feature type="transmembrane region" description="Helical" evidence="5">
    <location>
        <begin position="122"/>
        <end position="144"/>
    </location>
</feature>
<evidence type="ECO:0000313" key="7">
    <source>
        <dbReference type="Proteomes" id="UP000830167"/>
    </source>
</evidence>
<dbReference type="PANTHER" id="PTHR10361:SF28">
    <property type="entry name" value="P3 PROTEIN-RELATED"/>
    <property type="match status" value="1"/>
</dbReference>
<feature type="transmembrane region" description="Helical" evidence="5">
    <location>
        <begin position="32"/>
        <end position="52"/>
    </location>
</feature>
<evidence type="ECO:0000256" key="3">
    <source>
        <dbReference type="ARBA" id="ARBA00022989"/>
    </source>
</evidence>
<dbReference type="Pfam" id="PF01758">
    <property type="entry name" value="SBF"/>
    <property type="match status" value="1"/>
</dbReference>
<sequence length="326" mass="34984">MKVATFILARLMPVWIVLFALLAVFMPKTFQSWDAATNPAIGFVLFIMGLTIDRSRLKGFMIRPSRPLLGSFGKWLIASIVSIVLAFLFFGVSEISYGVIMSGIVPSGTSANLNSLIGRGDLALSMTMSAIDTFIGPLITPLLAKLFIGSSVHVDYLAFLIKIMEIVFLPLTVGMFLQWKFSKFNTSIKPYAPIASAIALYILVLGVAGNASKSLLQHASILPILILCVIVQIVLQMGLGYGYAKLLRFDESSCRSVLFEVGICNSALATVLANDAFGPLAGMASMANMLCNLTLGSLTAAILASVPTHRLKVIRGGNKKPTAKSL</sequence>
<evidence type="ECO:0000313" key="6">
    <source>
        <dbReference type="EMBL" id="UOF88621.1"/>
    </source>
</evidence>
<dbReference type="InterPro" id="IPR002657">
    <property type="entry name" value="BilAc:Na_symport/Acr3"/>
</dbReference>